<gene>
    <name evidence="1" type="ORF">MESS2_10050</name>
</gene>
<evidence type="ECO:0000313" key="2">
    <source>
        <dbReference type="Proteomes" id="UP000012062"/>
    </source>
</evidence>
<organism evidence="1 2">
    <name type="scientific">Mesorhizobium metallidurans STM 2683</name>
    <dbReference type="NCBI Taxonomy" id="1297569"/>
    <lineage>
        <taxon>Bacteria</taxon>
        <taxon>Pseudomonadati</taxon>
        <taxon>Pseudomonadota</taxon>
        <taxon>Alphaproteobacteria</taxon>
        <taxon>Hyphomicrobiales</taxon>
        <taxon>Phyllobacteriaceae</taxon>
        <taxon>Mesorhizobium</taxon>
    </lineage>
</organism>
<dbReference type="EMBL" id="CAUM01000001">
    <property type="protein sequence ID" value="CCV02954.1"/>
    <property type="molecule type" value="Genomic_DNA"/>
</dbReference>
<comment type="caution">
    <text evidence="1">The sequence shown here is derived from an EMBL/GenBank/DDBJ whole genome shotgun (WGS) entry which is preliminary data.</text>
</comment>
<dbReference type="STRING" id="1297569.MESS2_10050"/>
<accession>M5EE91</accession>
<evidence type="ECO:0000313" key="1">
    <source>
        <dbReference type="EMBL" id="CCV02954.1"/>
    </source>
</evidence>
<keyword evidence="2" id="KW-1185">Reference proteome</keyword>
<dbReference type="Proteomes" id="UP000012062">
    <property type="component" value="Unassembled WGS sequence"/>
</dbReference>
<dbReference type="AlphaFoldDB" id="M5EE91"/>
<name>M5EE91_9HYPH</name>
<reference evidence="1 2" key="1">
    <citation type="submission" date="2013-02" db="EMBL/GenBank/DDBJ databases">
        <authorList>
            <person name="Genoscope - CEA"/>
        </authorList>
    </citation>
    <scope>NUCLEOTIDE SEQUENCE [LARGE SCALE GENOMIC DNA]</scope>
    <source>
        <strain evidence="1 2">STM 2683</strain>
    </source>
</reference>
<proteinExistence type="predicted"/>
<sequence length="198" mass="22102">MIVKAFRCRCGSTRCVHGGIREGRDSRGGRTGRARHLVYLIADANLTTETIHLDHEIPNTVLKTSIPLDLLIGTYRTSKLRAPCFRIARRFGRHLQTIDCDKRSFWRCHLGYDELQRAQDCVAGHRFRPTARPLISHNFTFQTETKVGPELTAETLAYAVGCTVTGARLPRLFQILCSSAVPSSVLTSTSPQPISAPR</sequence>
<protein>
    <submittedName>
        <fullName evidence="1">Uncharacterized protein</fullName>
    </submittedName>
</protein>